<keyword evidence="1" id="KW-0472">Membrane</keyword>
<evidence type="ECO:0000313" key="2">
    <source>
        <dbReference type="EMBL" id="ESK88395.1"/>
    </source>
</evidence>
<dbReference type="EMBL" id="AWSO01000652">
    <property type="protein sequence ID" value="ESK88395.1"/>
    <property type="molecule type" value="Genomic_DNA"/>
</dbReference>
<keyword evidence="1" id="KW-1133">Transmembrane helix</keyword>
<feature type="transmembrane region" description="Helical" evidence="1">
    <location>
        <begin position="200"/>
        <end position="217"/>
    </location>
</feature>
<dbReference type="AlphaFoldDB" id="V2X7D6"/>
<feature type="transmembrane region" description="Helical" evidence="1">
    <location>
        <begin position="170"/>
        <end position="188"/>
    </location>
</feature>
<feature type="transmembrane region" description="Helical" evidence="1">
    <location>
        <begin position="123"/>
        <end position="142"/>
    </location>
</feature>
<dbReference type="Pfam" id="PF06912">
    <property type="entry name" value="DUF1275"/>
    <property type="match status" value="1"/>
</dbReference>
<name>V2X7D6_MONRO</name>
<sequence length="247" mass="26117">MPAEDTPLLPSPPANRKLKRKLNEDINSEAVIPILSVLSFTTGFLDAISYATLSVWAGFQTGNSLQLSLALSRLTATPNSIPSHTSRLQHAFRPVDQIAVASLVFFNIGAHLGGYFGSKRVSLILGSGIQTLLTVIAAVIVMEAHTTTQYASLCLIAFTLGMQGIQAKKLGSSVFGTSLVLTSAWVELMNANRRSVINKSLPIISLIFGGFVGGAVLRFAGAAAALGIVAMLRGLVTATWFFVQAKA</sequence>
<keyword evidence="3" id="KW-1185">Reference proteome</keyword>
<dbReference type="PANTHER" id="PTHR37488">
    <property type="entry name" value="DUF1275 DOMAIN-CONTAINING PROTEIN"/>
    <property type="match status" value="1"/>
</dbReference>
<evidence type="ECO:0008006" key="4">
    <source>
        <dbReference type="Google" id="ProtNLM"/>
    </source>
</evidence>
<dbReference type="OrthoDB" id="5288586at2759"/>
<dbReference type="HOGENOM" id="CLU_062487_0_0_1"/>
<dbReference type="Proteomes" id="UP000017559">
    <property type="component" value="Unassembled WGS sequence"/>
</dbReference>
<reference evidence="2 3" key="1">
    <citation type="journal article" date="2014" name="BMC Genomics">
        <title>Genome and secretome analysis of the hemibiotrophic fungal pathogen, Moniliophthora roreri, which causes frosty pod rot disease of cacao: mechanisms of the biotrophic and necrotrophic phases.</title>
        <authorList>
            <person name="Meinhardt L.W."/>
            <person name="Costa G.G.L."/>
            <person name="Thomazella D.P.T."/>
            <person name="Teixeira P.J.P.L."/>
            <person name="Carazzolle M.F."/>
            <person name="Schuster S.C."/>
            <person name="Carlson J.E."/>
            <person name="Guiltinan M.J."/>
            <person name="Mieczkowski P."/>
            <person name="Farmer A."/>
            <person name="Ramaraj T."/>
            <person name="Crozier J."/>
            <person name="Davis R.E."/>
            <person name="Shao J."/>
            <person name="Melnick R.L."/>
            <person name="Pereira G.A.G."/>
            <person name="Bailey B.A."/>
        </authorList>
    </citation>
    <scope>NUCLEOTIDE SEQUENCE [LARGE SCALE GENOMIC DNA]</scope>
    <source>
        <strain evidence="2 3">MCA 2997</strain>
    </source>
</reference>
<gene>
    <name evidence="2" type="ORF">Moror_14754</name>
</gene>
<dbReference type="InterPro" id="IPR010699">
    <property type="entry name" value="DUF1275"/>
</dbReference>
<feature type="transmembrane region" description="Helical" evidence="1">
    <location>
        <begin position="223"/>
        <end position="243"/>
    </location>
</feature>
<dbReference type="KEGG" id="mrr:Moror_14754"/>
<accession>V2X7D6</accession>
<evidence type="ECO:0000256" key="1">
    <source>
        <dbReference type="SAM" id="Phobius"/>
    </source>
</evidence>
<dbReference type="STRING" id="1381753.V2X7D6"/>
<dbReference type="PANTHER" id="PTHR37488:SF2">
    <property type="entry name" value="DUF1275 DOMAIN-CONTAINING PROTEIN"/>
    <property type="match status" value="1"/>
</dbReference>
<organism evidence="2 3">
    <name type="scientific">Moniliophthora roreri (strain MCA 2997)</name>
    <name type="common">Cocoa frosty pod rot fungus</name>
    <name type="synonym">Crinipellis roreri</name>
    <dbReference type="NCBI Taxonomy" id="1381753"/>
    <lineage>
        <taxon>Eukaryota</taxon>
        <taxon>Fungi</taxon>
        <taxon>Dikarya</taxon>
        <taxon>Basidiomycota</taxon>
        <taxon>Agaricomycotina</taxon>
        <taxon>Agaricomycetes</taxon>
        <taxon>Agaricomycetidae</taxon>
        <taxon>Agaricales</taxon>
        <taxon>Marasmiineae</taxon>
        <taxon>Marasmiaceae</taxon>
        <taxon>Moniliophthora</taxon>
    </lineage>
</organism>
<evidence type="ECO:0000313" key="3">
    <source>
        <dbReference type="Proteomes" id="UP000017559"/>
    </source>
</evidence>
<keyword evidence="1" id="KW-0812">Transmembrane</keyword>
<comment type="caution">
    <text evidence="2">The sequence shown here is derived from an EMBL/GenBank/DDBJ whole genome shotgun (WGS) entry which is preliminary data.</text>
</comment>
<protein>
    <recommendedName>
        <fullName evidence="4">DUF1275 domain protein</fullName>
    </recommendedName>
</protein>
<proteinExistence type="predicted"/>
<feature type="transmembrane region" description="Helical" evidence="1">
    <location>
        <begin position="98"/>
        <end position="116"/>
    </location>
</feature>